<keyword evidence="6" id="KW-0677">Repeat</keyword>
<dbReference type="InterPro" id="IPR021133">
    <property type="entry name" value="HEAT_type_2"/>
</dbReference>
<dbReference type="SMART" id="SM00185">
    <property type="entry name" value="ARM"/>
    <property type="match status" value="3"/>
</dbReference>
<dbReference type="PROSITE" id="PS50077">
    <property type="entry name" value="HEAT_REPEAT"/>
    <property type="match status" value="1"/>
</dbReference>
<keyword evidence="12" id="KW-1185">Reference proteome</keyword>
<keyword evidence="7" id="KW-0653">Protein transport</keyword>
<dbReference type="GO" id="GO:0005635">
    <property type="term" value="C:nuclear envelope"/>
    <property type="evidence" value="ECO:0007669"/>
    <property type="project" value="UniProtKB-SubCell"/>
</dbReference>
<keyword evidence="8" id="KW-0539">Nucleus</keyword>
<dbReference type="InterPro" id="IPR058584">
    <property type="entry name" value="IMB1_TNPO1-like_TPR"/>
</dbReference>
<comment type="subcellular location">
    <subcellularLocation>
        <location evidence="2">Cytoplasm</location>
    </subcellularLocation>
    <subcellularLocation>
        <location evidence="1">Nucleus envelope</location>
    </subcellularLocation>
</comment>
<keyword evidence="4" id="KW-0813">Transport</keyword>
<protein>
    <recommendedName>
        <fullName evidence="10">Importin N-terminal domain-containing protein</fullName>
    </recommendedName>
</protein>
<organism evidence="11 12">
    <name type="scientific">Knipowitschia caucasica</name>
    <name type="common">Caucasian dwarf goby</name>
    <name type="synonym">Pomatoschistus caucasicus</name>
    <dbReference type="NCBI Taxonomy" id="637954"/>
    <lineage>
        <taxon>Eukaryota</taxon>
        <taxon>Metazoa</taxon>
        <taxon>Chordata</taxon>
        <taxon>Craniata</taxon>
        <taxon>Vertebrata</taxon>
        <taxon>Euteleostomi</taxon>
        <taxon>Actinopterygii</taxon>
        <taxon>Neopterygii</taxon>
        <taxon>Teleostei</taxon>
        <taxon>Neoteleostei</taxon>
        <taxon>Acanthomorphata</taxon>
        <taxon>Gobiaria</taxon>
        <taxon>Gobiiformes</taxon>
        <taxon>Gobioidei</taxon>
        <taxon>Gobiidae</taxon>
        <taxon>Gobiinae</taxon>
        <taxon>Knipowitschia</taxon>
    </lineage>
</organism>
<dbReference type="InterPro" id="IPR040122">
    <property type="entry name" value="Importin_beta"/>
</dbReference>
<proteinExistence type="inferred from homology"/>
<gene>
    <name evidence="11" type="ORF">KC01_LOCUS18800</name>
</gene>
<evidence type="ECO:0000313" key="11">
    <source>
        <dbReference type="EMBL" id="CAL1589133.1"/>
    </source>
</evidence>
<evidence type="ECO:0000256" key="9">
    <source>
        <dbReference type="PROSITE-ProRule" id="PRU00103"/>
    </source>
</evidence>
<evidence type="ECO:0000256" key="1">
    <source>
        <dbReference type="ARBA" id="ARBA00004259"/>
    </source>
</evidence>
<dbReference type="FunFam" id="1.25.10.10:FF:000027">
    <property type="entry name" value="Importin subunit beta-1"/>
    <property type="match status" value="1"/>
</dbReference>
<evidence type="ECO:0000256" key="8">
    <source>
        <dbReference type="ARBA" id="ARBA00023242"/>
    </source>
</evidence>
<dbReference type="Pfam" id="PF13513">
    <property type="entry name" value="HEAT_EZ"/>
    <property type="match status" value="1"/>
</dbReference>
<dbReference type="AlphaFoldDB" id="A0AAV2KKL4"/>
<feature type="domain" description="Importin N-terminal" evidence="10">
    <location>
        <begin position="21"/>
        <end position="101"/>
    </location>
</feature>
<dbReference type="InterPro" id="IPR000225">
    <property type="entry name" value="Armadillo"/>
</dbReference>
<evidence type="ECO:0000256" key="2">
    <source>
        <dbReference type="ARBA" id="ARBA00004496"/>
    </source>
</evidence>
<dbReference type="Pfam" id="PF03810">
    <property type="entry name" value="IBN_N"/>
    <property type="match status" value="1"/>
</dbReference>
<name>A0AAV2KKL4_KNICA</name>
<evidence type="ECO:0000256" key="5">
    <source>
        <dbReference type="ARBA" id="ARBA00022490"/>
    </source>
</evidence>
<evidence type="ECO:0000256" key="6">
    <source>
        <dbReference type="ARBA" id="ARBA00022737"/>
    </source>
</evidence>
<evidence type="ECO:0000256" key="3">
    <source>
        <dbReference type="ARBA" id="ARBA00010907"/>
    </source>
</evidence>
<reference evidence="11 12" key="1">
    <citation type="submission" date="2024-04" db="EMBL/GenBank/DDBJ databases">
        <authorList>
            <person name="Waldvogel A.-M."/>
            <person name="Schoenle A."/>
        </authorList>
    </citation>
    <scope>NUCLEOTIDE SEQUENCE [LARGE SCALE GENOMIC DNA]</scope>
</reference>
<sequence length="957" mass="106111">MELITILEKTVSPDRNELEAAQKFLEQAAMENLPLFLVELSKVLANPGNTQVARVAAGLQIKNSVTSKDPELKAQYQQRWLAIDANARKEIKKFVLQTLGTENYRPSSASQCVAGIACAEIPVNQWPDLVQELVKNMTNAQSTEHMRESTLEAIGYICQDIDPEHLQEKANQILTAIIQGMRKEEPSNNVKLAATNALLNSLEFTKANFDRESERHFIMQVVCEATQCPDNRVRVAALQNLVKIMSLYYQYMETYMGPALFAITIEAMKSDIDEVALQGIEFWSNVCDEEMDLAIEASEASEQGRPPEHTSKFYAKGALQYLVPILTQTLTKQDENDDDDDWNPCKAAGVCLMLLSTCCEDDVVPHVLPFIKENIKHPDWRYRDASVMAFGSILEGPELNHLKPIIIQGMPTMIELMKDPSVVVRDTTAWTVGRICELMPEAAINDLYLAPLLQCLIDGLSAEPRVASNVCWAFSSLAEAAYEATEAAEEQEEPATYCLSSTFELIVEKLLETTDRPDGHQNNLRSAAYEALMEVVKNSAKDCYPAVQKITLVIMERLRHVLQMESHIQSTSDRMQYNDLQSLLCATLQNVLRKVQHQDALHISDVVMESLLRMFQSTAGSGGVQEDALMAVSTLVEVLGADFQKYMEAFEPFLVIGLKNHAEYQVCLAAVGLVCDLCRALMSNILPYCDKIMNLLLDNLRNQDVHRSVKPQILSVFGDIALAVGGEFKKYLAVVLETLDQASQAQVDKTDYDMVDYLNELREGCLEAYTGIIQGLKGDQENVIHPDVMLMQPRVPFILSFIDHIAMDEDHSDGVVANSAGLIGDMAALENPEDKDFGGMGHEGAAQAQDTGLMRGWSLWRAVISHWSLWGPVCAVIGGAGAAVCSSGATSARGPQKAKLQTRSMWSCSMGSPLRRPELWLGELWFLSQSSNPQEPGICSDRVSHNLAALPPCPLPR</sequence>
<evidence type="ECO:0000256" key="7">
    <source>
        <dbReference type="ARBA" id="ARBA00022927"/>
    </source>
</evidence>
<dbReference type="InterPro" id="IPR001494">
    <property type="entry name" value="Importin-beta_N"/>
</dbReference>
<dbReference type="GO" id="GO:0006606">
    <property type="term" value="P:protein import into nucleus"/>
    <property type="evidence" value="ECO:0007669"/>
    <property type="project" value="InterPro"/>
</dbReference>
<dbReference type="Pfam" id="PF25574">
    <property type="entry name" value="TPR_IMB1"/>
    <property type="match status" value="1"/>
</dbReference>
<dbReference type="EMBL" id="OZ035840">
    <property type="protein sequence ID" value="CAL1589133.1"/>
    <property type="molecule type" value="Genomic_DNA"/>
</dbReference>
<dbReference type="PANTHER" id="PTHR10527">
    <property type="entry name" value="IMPORTIN BETA"/>
    <property type="match status" value="1"/>
</dbReference>
<dbReference type="SUPFAM" id="SSF48371">
    <property type="entry name" value="ARM repeat"/>
    <property type="match status" value="1"/>
</dbReference>
<dbReference type="SMART" id="SM00913">
    <property type="entry name" value="IBN_N"/>
    <property type="match status" value="1"/>
</dbReference>
<dbReference type="GO" id="GO:0031267">
    <property type="term" value="F:small GTPase binding"/>
    <property type="evidence" value="ECO:0007669"/>
    <property type="project" value="InterPro"/>
</dbReference>
<evidence type="ECO:0000259" key="10">
    <source>
        <dbReference type="PROSITE" id="PS50166"/>
    </source>
</evidence>
<feature type="repeat" description="HEAT" evidence="9">
    <location>
        <begin position="409"/>
        <end position="447"/>
    </location>
</feature>
<dbReference type="InterPro" id="IPR016024">
    <property type="entry name" value="ARM-type_fold"/>
</dbReference>
<dbReference type="GO" id="GO:0005737">
    <property type="term" value="C:cytoplasm"/>
    <property type="evidence" value="ECO:0007669"/>
    <property type="project" value="UniProtKB-SubCell"/>
</dbReference>
<comment type="similarity">
    <text evidence="3">Belongs to the importin beta family. Importin beta-1 subfamily.</text>
</comment>
<dbReference type="PROSITE" id="PS50166">
    <property type="entry name" value="IMPORTIN_B_NT"/>
    <property type="match status" value="1"/>
</dbReference>
<dbReference type="InterPro" id="IPR011989">
    <property type="entry name" value="ARM-like"/>
</dbReference>
<dbReference type="Gene3D" id="1.25.10.10">
    <property type="entry name" value="Leucine-rich Repeat Variant"/>
    <property type="match status" value="1"/>
</dbReference>
<evidence type="ECO:0000313" key="12">
    <source>
        <dbReference type="Proteomes" id="UP001497482"/>
    </source>
</evidence>
<keyword evidence="5" id="KW-0963">Cytoplasm</keyword>
<accession>A0AAV2KKL4</accession>
<dbReference type="Proteomes" id="UP001497482">
    <property type="component" value="Chromosome 18"/>
</dbReference>
<evidence type="ECO:0000256" key="4">
    <source>
        <dbReference type="ARBA" id="ARBA00022448"/>
    </source>
</evidence>